<dbReference type="GO" id="GO:0007157">
    <property type="term" value="P:heterophilic cell-cell adhesion via plasma membrane cell adhesion molecules"/>
    <property type="evidence" value="ECO:0007669"/>
    <property type="project" value="TreeGrafter"/>
</dbReference>
<keyword evidence="1" id="KW-0245">EGF-like domain</keyword>
<dbReference type="Proteomes" id="UP000018936">
    <property type="component" value="Unassembled WGS sequence"/>
</dbReference>
<reference evidence="5 6" key="1">
    <citation type="journal article" date="2013" name="Proc. Natl. Acad. Sci. U.S.A.">
        <title>The king cobra genome reveals dynamic gene evolution and adaptation in the snake venom system.</title>
        <authorList>
            <person name="Vonk F.J."/>
            <person name="Casewell N.R."/>
            <person name="Henkel C.V."/>
            <person name="Heimberg A.M."/>
            <person name="Jansen H.J."/>
            <person name="McCleary R.J."/>
            <person name="Kerkkamp H.M."/>
            <person name="Vos R.A."/>
            <person name="Guerreiro I."/>
            <person name="Calvete J.J."/>
            <person name="Wuster W."/>
            <person name="Woods A.E."/>
            <person name="Logan J.M."/>
            <person name="Harrison R.A."/>
            <person name="Castoe T.A."/>
            <person name="de Koning A.P."/>
            <person name="Pollock D.D."/>
            <person name="Yandell M."/>
            <person name="Calderon D."/>
            <person name="Renjifo C."/>
            <person name="Currier R.B."/>
            <person name="Salgado D."/>
            <person name="Pla D."/>
            <person name="Sanz L."/>
            <person name="Hyder A.S."/>
            <person name="Ribeiro J.M."/>
            <person name="Arntzen J.W."/>
            <person name="van den Thillart G.E."/>
            <person name="Boetzer M."/>
            <person name="Pirovano W."/>
            <person name="Dirks R.P."/>
            <person name="Spaink H.P."/>
            <person name="Duboule D."/>
            <person name="McGlinn E."/>
            <person name="Kini R.M."/>
            <person name="Richardson M.K."/>
        </authorList>
    </citation>
    <scope>NUCLEOTIDE SEQUENCE</scope>
    <source>
        <tissue evidence="5">Blood</tissue>
    </source>
</reference>
<feature type="domain" description="Teneurin-1-4-like galactose-binding" evidence="4">
    <location>
        <begin position="9"/>
        <end position="132"/>
    </location>
</feature>
<evidence type="ECO:0000259" key="4">
    <source>
        <dbReference type="Pfam" id="PF23093"/>
    </source>
</evidence>
<feature type="non-terminal residue" evidence="5">
    <location>
        <position position="1"/>
    </location>
</feature>
<name>V8NE00_OPHHA</name>
<dbReference type="InterPro" id="IPR057629">
    <property type="entry name" value="Teneurin1-4_GBD"/>
</dbReference>
<sequence length="181" mass="20399">PWATRNNSIDSGEAEVGRRVTQEVPQGVFWRAQIHIAQPQFLKFNISLGKDALFAVYIRRGLPPSHVQYDFMERLDGKEKWSVVESPRERRSIQTLVQNEAVFVQYLDVGLWHLAFYNDGKDKEVVSFSTVILEVCAVDCGTHGVCIGGACRCEEGWTGIACDQRVCHPRCTEHGTCKDGK</sequence>
<dbReference type="Pfam" id="PF23106">
    <property type="entry name" value="EGF_Teneurin"/>
    <property type="match status" value="1"/>
</dbReference>
<gene>
    <name evidence="5" type="primary">ODZ2</name>
    <name evidence="5" type="ORF">L345_13789</name>
</gene>
<proteinExistence type="predicted"/>
<evidence type="ECO:0000256" key="1">
    <source>
        <dbReference type="ARBA" id="ARBA00022536"/>
    </source>
</evidence>
<dbReference type="Pfam" id="PF23093">
    <property type="entry name" value="GBD_Tenm3"/>
    <property type="match status" value="1"/>
</dbReference>
<dbReference type="PANTHER" id="PTHR11219">
    <property type="entry name" value="TENEURIN AND N-ACETYLGLUCOSAMINE-1-PHOSPHODIESTER ALPHA-N-ACETYLGLUCOSAMINIDASE"/>
    <property type="match status" value="1"/>
</dbReference>
<comment type="caution">
    <text evidence="5">The sequence shown here is derived from an EMBL/GenBank/DDBJ whole genome shotgun (WGS) entry which is preliminary data.</text>
</comment>
<accession>V8NE00</accession>
<dbReference type="InterPro" id="IPR051216">
    <property type="entry name" value="Teneurin"/>
</dbReference>
<keyword evidence="6" id="KW-1185">Reference proteome</keyword>
<dbReference type="EMBL" id="AZIM01004644">
    <property type="protein sequence ID" value="ETE60469.1"/>
    <property type="molecule type" value="Genomic_DNA"/>
</dbReference>
<evidence type="ECO:0000256" key="2">
    <source>
        <dbReference type="ARBA" id="ARBA00022737"/>
    </source>
</evidence>
<evidence type="ECO:0000313" key="6">
    <source>
        <dbReference type="Proteomes" id="UP000018936"/>
    </source>
</evidence>
<dbReference type="GO" id="GO:0042803">
    <property type="term" value="F:protein homodimerization activity"/>
    <property type="evidence" value="ECO:0007669"/>
    <property type="project" value="TreeGrafter"/>
</dbReference>
<protein>
    <submittedName>
        <fullName evidence="5">Teneurin-2</fullName>
    </submittedName>
</protein>
<dbReference type="OrthoDB" id="9033074at2759"/>
<keyword evidence="3" id="KW-1015">Disulfide bond</keyword>
<dbReference type="GO" id="GO:0043005">
    <property type="term" value="C:neuron projection"/>
    <property type="evidence" value="ECO:0007669"/>
    <property type="project" value="TreeGrafter"/>
</dbReference>
<dbReference type="GO" id="GO:0050839">
    <property type="term" value="F:cell adhesion molecule binding"/>
    <property type="evidence" value="ECO:0007669"/>
    <property type="project" value="TreeGrafter"/>
</dbReference>
<dbReference type="Gene3D" id="2.10.25.10">
    <property type="entry name" value="Laminin"/>
    <property type="match status" value="1"/>
</dbReference>
<feature type="non-terminal residue" evidence="5">
    <location>
        <position position="181"/>
    </location>
</feature>
<dbReference type="AlphaFoldDB" id="V8NE00"/>
<organism evidence="5 6">
    <name type="scientific">Ophiophagus hannah</name>
    <name type="common">King cobra</name>
    <name type="synonym">Naja hannah</name>
    <dbReference type="NCBI Taxonomy" id="8665"/>
    <lineage>
        <taxon>Eukaryota</taxon>
        <taxon>Metazoa</taxon>
        <taxon>Chordata</taxon>
        <taxon>Craniata</taxon>
        <taxon>Vertebrata</taxon>
        <taxon>Euteleostomi</taxon>
        <taxon>Lepidosauria</taxon>
        <taxon>Squamata</taxon>
        <taxon>Bifurcata</taxon>
        <taxon>Unidentata</taxon>
        <taxon>Episquamata</taxon>
        <taxon>Toxicofera</taxon>
        <taxon>Serpentes</taxon>
        <taxon>Colubroidea</taxon>
        <taxon>Elapidae</taxon>
        <taxon>Elapinae</taxon>
        <taxon>Ophiophagus</taxon>
    </lineage>
</organism>
<dbReference type="PANTHER" id="PTHR11219:SF8">
    <property type="entry name" value="TENEURIN-2"/>
    <property type="match status" value="1"/>
</dbReference>
<dbReference type="GO" id="GO:0048666">
    <property type="term" value="P:neuron development"/>
    <property type="evidence" value="ECO:0007669"/>
    <property type="project" value="TreeGrafter"/>
</dbReference>
<evidence type="ECO:0000313" key="5">
    <source>
        <dbReference type="EMBL" id="ETE60469.1"/>
    </source>
</evidence>
<dbReference type="GO" id="GO:0046982">
    <property type="term" value="F:protein heterodimerization activity"/>
    <property type="evidence" value="ECO:0007669"/>
    <property type="project" value="TreeGrafter"/>
</dbReference>
<keyword evidence="2" id="KW-0677">Repeat</keyword>
<evidence type="ECO:0000256" key="3">
    <source>
        <dbReference type="ARBA" id="ARBA00023157"/>
    </source>
</evidence>